<dbReference type="EMBL" id="JAJSOF020000001">
    <property type="protein sequence ID" value="KAJ4450963.1"/>
    <property type="molecule type" value="Genomic_DNA"/>
</dbReference>
<dbReference type="Proteomes" id="UP001148838">
    <property type="component" value="Unassembled WGS sequence"/>
</dbReference>
<accession>A0ABQ8TYN4</accession>
<sequence>MNANLAAVRGVPGRSLDGSRCRHGCPETETLAHVQGQCNRSLLLRNARHHHVRSLIATALRKKSWTVEEEVFCLATNGSSRHIDIIAYSQTIKKGYIIDPTIRIETGSSQPEDVNQEKINFYLPTVDYFKAKYQLEDIEVIGLLIGARGVIPKFFERFRKTFELPQTLTADIMTSVLKRSCQILSNFQLDTHIRTLRYDLEMMSTSSRVRYSLEARKSFTSRTAQLASTITPSLEEGQCSTVEAGNNQIRLLCFIAAKGNNETENKFLFPFCTKPSVPARRDRGFVERHGTDTAYLQYVSETESNVQETLLTSMNVCDYTITTRKQVHDMLTSNHMDYRDQNSHHHHLVIVIITIIIIRCKMAIGYLASQRNEGDNAGEVSSGSSTESYLAFASIGLRENPGKKPQPVEKVATFVSSTRSVLSTVDRNSVNLHIGKVYSVENNGMRITKCQGSDDKSTITTCTHYLEQK</sequence>
<keyword evidence="2" id="KW-1185">Reference proteome</keyword>
<evidence type="ECO:0000313" key="1">
    <source>
        <dbReference type="EMBL" id="KAJ4450963.1"/>
    </source>
</evidence>
<comment type="caution">
    <text evidence="1">The sequence shown here is derived from an EMBL/GenBank/DDBJ whole genome shotgun (WGS) entry which is preliminary data.</text>
</comment>
<reference evidence="1 2" key="1">
    <citation type="journal article" date="2022" name="Allergy">
        <title>Genome assembly and annotation of Periplaneta americana reveal a comprehensive cockroach allergen profile.</title>
        <authorList>
            <person name="Wang L."/>
            <person name="Xiong Q."/>
            <person name="Saelim N."/>
            <person name="Wang L."/>
            <person name="Nong W."/>
            <person name="Wan A.T."/>
            <person name="Shi M."/>
            <person name="Liu X."/>
            <person name="Cao Q."/>
            <person name="Hui J.H.L."/>
            <person name="Sookrung N."/>
            <person name="Leung T.F."/>
            <person name="Tungtrongchitr A."/>
            <person name="Tsui S.K.W."/>
        </authorList>
    </citation>
    <scope>NUCLEOTIDE SEQUENCE [LARGE SCALE GENOMIC DNA]</scope>
    <source>
        <strain evidence="1">PWHHKU_190912</strain>
    </source>
</reference>
<proteinExistence type="predicted"/>
<gene>
    <name evidence="1" type="ORF">ANN_02398</name>
</gene>
<name>A0ABQ8TYN4_PERAM</name>
<organism evidence="1 2">
    <name type="scientific">Periplaneta americana</name>
    <name type="common">American cockroach</name>
    <name type="synonym">Blatta americana</name>
    <dbReference type="NCBI Taxonomy" id="6978"/>
    <lineage>
        <taxon>Eukaryota</taxon>
        <taxon>Metazoa</taxon>
        <taxon>Ecdysozoa</taxon>
        <taxon>Arthropoda</taxon>
        <taxon>Hexapoda</taxon>
        <taxon>Insecta</taxon>
        <taxon>Pterygota</taxon>
        <taxon>Neoptera</taxon>
        <taxon>Polyneoptera</taxon>
        <taxon>Dictyoptera</taxon>
        <taxon>Blattodea</taxon>
        <taxon>Blattoidea</taxon>
        <taxon>Blattidae</taxon>
        <taxon>Blattinae</taxon>
        <taxon>Periplaneta</taxon>
    </lineage>
</organism>
<evidence type="ECO:0000313" key="2">
    <source>
        <dbReference type="Proteomes" id="UP001148838"/>
    </source>
</evidence>
<protein>
    <submittedName>
        <fullName evidence="1">Uncharacterized protein</fullName>
    </submittedName>
</protein>